<comment type="subcellular location">
    <subcellularLocation>
        <location evidence="7">Cell membrane</location>
        <topology evidence="7">Multi-pass membrane protein</topology>
    </subcellularLocation>
    <subcellularLocation>
        <location evidence="1">Membrane</location>
    </subcellularLocation>
</comment>
<keyword evidence="7" id="KW-0874">Quinone</keyword>
<name>A0A6J4RNZ7_9ACTN</name>
<feature type="transmembrane region" description="Helical" evidence="8">
    <location>
        <begin position="76"/>
        <end position="99"/>
    </location>
</feature>
<dbReference type="GO" id="GO:0048038">
    <property type="term" value="F:quinone binding"/>
    <property type="evidence" value="ECO:0007669"/>
    <property type="project" value="UniProtKB-KW"/>
</dbReference>
<comment type="similarity">
    <text evidence="2 7">Belongs to the complex I subunit 3 family.</text>
</comment>
<proteinExistence type="inferred from homology"/>
<accession>A0A6J4RNZ7</accession>
<evidence type="ECO:0000256" key="2">
    <source>
        <dbReference type="ARBA" id="ARBA00008472"/>
    </source>
</evidence>
<dbReference type="Pfam" id="PF00507">
    <property type="entry name" value="Oxidored_q4"/>
    <property type="match status" value="1"/>
</dbReference>
<evidence type="ECO:0000256" key="5">
    <source>
        <dbReference type="ARBA" id="ARBA00022989"/>
    </source>
</evidence>
<evidence type="ECO:0000256" key="6">
    <source>
        <dbReference type="ARBA" id="ARBA00023136"/>
    </source>
</evidence>
<dbReference type="AlphaFoldDB" id="A0A6J4RNZ7"/>
<keyword evidence="5 8" id="KW-1133">Transmembrane helix</keyword>
<dbReference type="InterPro" id="IPR038430">
    <property type="entry name" value="NDAH_ubi_oxred_su3_sf"/>
</dbReference>
<dbReference type="EMBL" id="CADCVR010000001">
    <property type="protein sequence ID" value="CAA9471249.1"/>
    <property type="molecule type" value="Genomic_DNA"/>
</dbReference>
<keyword evidence="6 8" id="KW-0472">Membrane</keyword>
<dbReference type="EC" id="7.1.1.-" evidence="7"/>
<evidence type="ECO:0000256" key="1">
    <source>
        <dbReference type="ARBA" id="ARBA00004370"/>
    </source>
</evidence>
<evidence type="ECO:0000256" key="3">
    <source>
        <dbReference type="ARBA" id="ARBA00022448"/>
    </source>
</evidence>
<keyword evidence="9" id="KW-0830">Ubiquinone</keyword>
<comment type="function">
    <text evidence="7">NDH-1 shuttles electrons from NADH, via FMN and iron-sulfur (Fe-S) centers, to quinones in the respiratory chain.</text>
</comment>
<feature type="transmembrane region" description="Helical" evidence="8">
    <location>
        <begin position="47"/>
        <end position="70"/>
    </location>
</feature>
<dbReference type="GO" id="GO:0016491">
    <property type="term" value="F:oxidoreductase activity"/>
    <property type="evidence" value="ECO:0007669"/>
    <property type="project" value="UniProtKB-KW"/>
</dbReference>
<keyword evidence="4 7" id="KW-0812">Transmembrane</keyword>
<evidence type="ECO:0000313" key="9">
    <source>
        <dbReference type="EMBL" id="CAA9471249.1"/>
    </source>
</evidence>
<keyword evidence="7" id="KW-0520">NAD</keyword>
<evidence type="ECO:0000256" key="8">
    <source>
        <dbReference type="SAM" id="Phobius"/>
    </source>
</evidence>
<dbReference type="GO" id="GO:0005886">
    <property type="term" value="C:plasma membrane"/>
    <property type="evidence" value="ECO:0007669"/>
    <property type="project" value="UniProtKB-SubCell"/>
</dbReference>
<gene>
    <name evidence="9" type="ORF">AVDCRST_MAG53-1313</name>
</gene>
<organism evidence="9">
    <name type="scientific">uncultured Solirubrobacteraceae bacterium</name>
    <dbReference type="NCBI Taxonomy" id="1162706"/>
    <lineage>
        <taxon>Bacteria</taxon>
        <taxon>Bacillati</taxon>
        <taxon>Actinomycetota</taxon>
        <taxon>Thermoleophilia</taxon>
        <taxon>Solirubrobacterales</taxon>
        <taxon>Solirubrobacteraceae</taxon>
        <taxon>environmental samples</taxon>
    </lineage>
</organism>
<dbReference type="InterPro" id="IPR000440">
    <property type="entry name" value="NADH_UbQ/plastoQ_OxRdtase_su3"/>
</dbReference>
<dbReference type="PANTHER" id="PTHR11058">
    <property type="entry name" value="NADH-UBIQUINONE OXIDOREDUCTASE CHAIN 3"/>
    <property type="match status" value="1"/>
</dbReference>
<keyword evidence="9" id="KW-0560">Oxidoreductase</keyword>
<feature type="transmembrane region" description="Helical" evidence="8">
    <location>
        <begin position="6"/>
        <end position="26"/>
    </location>
</feature>
<dbReference type="GO" id="GO:0030964">
    <property type="term" value="C:NADH dehydrogenase complex"/>
    <property type="evidence" value="ECO:0007669"/>
    <property type="project" value="TreeGrafter"/>
</dbReference>
<dbReference type="GO" id="GO:0008137">
    <property type="term" value="F:NADH dehydrogenase (ubiquinone) activity"/>
    <property type="evidence" value="ECO:0007669"/>
    <property type="project" value="InterPro"/>
</dbReference>
<sequence>MSALTLLFVLMLLVAGLAAAAHFLALARRGSLVSDAGRQPAWGRFHVRYYVFALLFIAFDMEMAYMYPWAVVLGSLGWFAFAEIGFFLTVLGLGILYAWREGGLDWS</sequence>
<reference evidence="9" key="1">
    <citation type="submission" date="2020-02" db="EMBL/GenBank/DDBJ databases">
        <authorList>
            <person name="Meier V. D."/>
        </authorList>
    </citation>
    <scope>NUCLEOTIDE SEQUENCE</scope>
    <source>
        <strain evidence="9">AVDCRST_MAG53</strain>
    </source>
</reference>
<evidence type="ECO:0000256" key="4">
    <source>
        <dbReference type="ARBA" id="ARBA00022692"/>
    </source>
</evidence>
<keyword evidence="3" id="KW-0813">Transport</keyword>
<dbReference type="PANTHER" id="PTHR11058:SF9">
    <property type="entry name" value="NADH-UBIQUINONE OXIDOREDUCTASE CHAIN 3"/>
    <property type="match status" value="1"/>
</dbReference>
<comment type="catalytic activity">
    <reaction evidence="7">
        <text>a quinone + NADH + 5 H(+)(in) = a quinol + NAD(+) + 4 H(+)(out)</text>
        <dbReference type="Rhea" id="RHEA:57888"/>
        <dbReference type="ChEBI" id="CHEBI:15378"/>
        <dbReference type="ChEBI" id="CHEBI:24646"/>
        <dbReference type="ChEBI" id="CHEBI:57540"/>
        <dbReference type="ChEBI" id="CHEBI:57945"/>
        <dbReference type="ChEBI" id="CHEBI:132124"/>
    </reaction>
</comment>
<protein>
    <recommendedName>
        <fullName evidence="7">NADH-quinone oxidoreductase subunit</fullName>
        <ecNumber evidence="7">7.1.1.-</ecNumber>
    </recommendedName>
</protein>
<dbReference type="Gene3D" id="1.20.58.1610">
    <property type="entry name" value="NADH:ubiquinone/plastoquinone oxidoreductase, chain 3"/>
    <property type="match status" value="1"/>
</dbReference>
<evidence type="ECO:0000256" key="7">
    <source>
        <dbReference type="RuleBase" id="RU003639"/>
    </source>
</evidence>